<dbReference type="eggNOG" id="COG5616">
    <property type="taxonomic scope" value="Bacteria"/>
</dbReference>
<dbReference type="OrthoDB" id="6194048at2"/>
<reference evidence="1 2" key="1">
    <citation type="submission" date="2014-06" db="EMBL/GenBank/DDBJ databases">
        <title>Whole Genome Sequences of Three Symbiotic Endozoicomonas Bacteria.</title>
        <authorList>
            <person name="Neave M.J."/>
            <person name="Apprill A."/>
            <person name="Voolstra C.R."/>
        </authorList>
    </citation>
    <scope>NUCLEOTIDE SEQUENCE [LARGE SCALE GENOMIC DNA]</scope>
    <source>
        <strain evidence="1 2">DSM 25634</strain>
    </source>
</reference>
<dbReference type="STRING" id="1137799.GZ78_22770"/>
<name>A0A081NDX3_9GAMM</name>
<dbReference type="EMBL" id="JOKH01000005">
    <property type="protein sequence ID" value="KEQ16646.1"/>
    <property type="molecule type" value="Genomic_DNA"/>
</dbReference>
<gene>
    <name evidence="1" type="ORF">GZ78_22770</name>
</gene>
<evidence type="ECO:0008006" key="3">
    <source>
        <dbReference type="Google" id="ProtNLM"/>
    </source>
</evidence>
<protein>
    <recommendedName>
        <fullName evidence="3">Lipoprotein</fullName>
    </recommendedName>
</protein>
<sequence>MLNKTGSGLLTLVLTLLLVLTGCQYTGFNDAGGLGGTAASSGLYREGLPGTANWAVLPFVNYSEATSVTTQVERILMVQLPSRGIENVRLYPESEVTTASKSLEGAHRYKNGKQWAMQNDISFAVAGEIFEWYYDDSGRPQVSMGMAVIDIRNGEVIWSVNGSSEGLQGDDLFDISRGLMSDLLQSLPINRRI</sequence>
<comment type="caution">
    <text evidence="1">The sequence shown here is derived from an EMBL/GenBank/DDBJ whole genome shotgun (WGS) entry which is preliminary data.</text>
</comment>
<dbReference type="Gene3D" id="3.40.50.10610">
    <property type="entry name" value="ABC-type transport auxiliary lipoprotein component"/>
    <property type="match status" value="1"/>
</dbReference>
<dbReference type="RefSeq" id="WP_034840387.1">
    <property type="nucleotide sequence ID" value="NZ_JOKH01000005.1"/>
</dbReference>
<dbReference type="Proteomes" id="UP000028073">
    <property type="component" value="Unassembled WGS sequence"/>
</dbReference>
<dbReference type="AlphaFoldDB" id="A0A081NDX3"/>
<dbReference type="PROSITE" id="PS51257">
    <property type="entry name" value="PROKAR_LIPOPROTEIN"/>
    <property type="match status" value="1"/>
</dbReference>
<keyword evidence="2" id="KW-1185">Reference proteome</keyword>
<accession>A0A081NDX3</accession>
<evidence type="ECO:0000313" key="2">
    <source>
        <dbReference type="Proteomes" id="UP000028073"/>
    </source>
</evidence>
<evidence type="ECO:0000313" key="1">
    <source>
        <dbReference type="EMBL" id="KEQ16646.1"/>
    </source>
</evidence>
<organism evidence="1 2">
    <name type="scientific">Endozoicomonas numazuensis</name>
    <dbReference type="NCBI Taxonomy" id="1137799"/>
    <lineage>
        <taxon>Bacteria</taxon>
        <taxon>Pseudomonadati</taxon>
        <taxon>Pseudomonadota</taxon>
        <taxon>Gammaproteobacteria</taxon>
        <taxon>Oceanospirillales</taxon>
        <taxon>Endozoicomonadaceae</taxon>
        <taxon>Endozoicomonas</taxon>
    </lineage>
</organism>
<proteinExistence type="predicted"/>